<feature type="transmembrane region" description="Helical" evidence="2">
    <location>
        <begin position="58"/>
        <end position="81"/>
    </location>
</feature>
<dbReference type="PANTHER" id="PTHR15191">
    <property type="entry name" value="PROTEIN CBG20567"/>
    <property type="match status" value="1"/>
</dbReference>
<dbReference type="Proteomes" id="UP000242875">
    <property type="component" value="Unassembled WGS sequence"/>
</dbReference>
<comment type="caution">
    <text evidence="3">The sequence shown here is derived from an EMBL/GenBank/DDBJ whole genome shotgun (WGS) entry which is preliminary data.</text>
</comment>
<dbReference type="GO" id="GO:0005737">
    <property type="term" value="C:cytoplasm"/>
    <property type="evidence" value="ECO:0007669"/>
    <property type="project" value="TreeGrafter"/>
</dbReference>
<protein>
    <recommendedName>
        <fullName evidence="5">PSI domain-containing protein</fullName>
    </recommendedName>
</protein>
<name>A0A261XYU6_9FUNG</name>
<keyword evidence="2" id="KW-0472">Membrane</keyword>
<keyword evidence="2" id="KW-1133">Transmembrane helix</keyword>
<sequence>MERACSQLDGCGSCATRSDCGFCRGTNICVPGYVLGPINTTECKLSDYTYRQCAVPHLHAIIVVASILGALFLLLVVWCACKCCRRRTPEQEPLLPNPRYLRRSSTYYQWNRAPPEGQKRKSLHGVWQIKTSTPTLVDTPEGESDALFSPGRKATSPSEDEDHPEHGPDYFQANAWEQKRSALLKKYGRSFVES</sequence>
<dbReference type="GO" id="GO:0006606">
    <property type="term" value="P:protein import into nucleus"/>
    <property type="evidence" value="ECO:0007669"/>
    <property type="project" value="TreeGrafter"/>
</dbReference>
<evidence type="ECO:0000256" key="2">
    <source>
        <dbReference type="SAM" id="Phobius"/>
    </source>
</evidence>
<organism evidence="3 4">
    <name type="scientific">Bifiguratus adelaidae</name>
    <dbReference type="NCBI Taxonomy" id="1938954"/>
    <lineage>
        <taxon>Eukaryota</taxon>
        <taxon>Fungi</taxon>
        <taxon>Fungi incertae sedis</taxon>
        <taxon>Mucoromycota</taxon>
        <taxon>Mucoromycotina</taxon>
        <taxon>Endogonomycetes</taxon>
        <taxon>Endogonales</taxon>
        <taxon>Endogonales incertae sedis</taxon>
        <taxon>Bifiguratus</taxon>
    </lineage>
</organism>
<feature type="region of interest" description="Disordered" evidence="1">
    <location>
        <begin position="134"/>
        <end position="170"/>
    </location>
</feature>
<dbReference type="AlphaFoldDB" id="A0A261XYU6"/>
<accession>A0A261XYU6</accession>
<evidence type="ECO:0000256" key="1">
    <source>
        <dbReference type="SAM" id="MobiDB-lite"/>
    </source>
</evidence>
<evidence type="ECO:0000313" key="3">
    <source>
        <dbReference type="EMBL" id="OZJ03543.1"/>
    </source>
</evidence>
<dbReference type="EMBL" id="MVBO01000080">
    <property type="protein sequence ID" value="OZJ03543.1"/>
    <property type="molecule type" value="Genomic_DNA"/>
</dbReference>
<dbReference type="InterPro" id="IPR052304">
    <property type="entry name" value="PTTG1IP"/>
</dbReference>
<dbReference type="GO" id="GO:0005634">
    <property type="term" value="C:nucleus"/>
    <property type="evidence" value="ECO:0007669"/>
    <property type="project" value="TreeGrafter"/>
</dbReference>
<evidence type="ECO:0008006" key="5">
    <source>
        <dbReference type="Google" id="ProtNLM"/>
    </source>
</evidence>
<dbReference type="PANTHER" id="PTHR15191:SF3">
    <property type="entry name" value="PITUITARY TUMOR-TRANSFORMING GENE PROTEIN-BINDING FACTOR"/>
    <property type="match status" value="1"/>
</dbReference>
<keyword evidence="2" id="KW-0812">Transmembrane</keyword>
<keyword evidence="4" id="KW-1185">Reference proteome</keyword>
<gene>
    <name evidence="3" type="ORF">BZG36_04173</name>
</gene>
<reference evidence="3 4" key="1">
    <citation type="journal article" date="2017" name="Mycologia">
        <title>Bifiguratus adelaidae, gen. et sp. nov., a new member of Mucoromycotina in endophytic and soil-dwelling habitats.</title>
        <authorList>
            <person name="Torres-Cruz T.J."/>
            <person name="Billingsley Tobias T.L."/>
            <person name="Almatruk M."/>
            <person name="Hesse C."/>
            <person name="Kuske C.R."/>
            <person name="Desiro A."/>
            <person name="Benucci G.M."/>
            <person name="Bonito G."/>
            <person name="Stajich J.E."/>
            <person name="Dunlap C."/>
            <person name="Arnold A.E."/>
            <person name="Porras-Alfaro A."/>
        </authorList>
    </citation>
    <scope>NUCLEOTIDE SEQUENCE [LARGE SCALE GENOMIC DNA]</scope>
    <source>
        <strain evidence="3 4">AZ0501</strain>
    </source>
</reference>
<evidence type="ECO:0000313" key="4">
    <source>
        <dbReference type="Proteomes" id="UP000242875"/>
    </source>
</evidence>
<proteinExistence type="predicted"/>
<dbReference type="OrthoDB" id="2290908at2759"/>